<dbReference type="SUPFAM" id="SSF52343">
    <property type="entry name" value="Ferredoxin reductase-like, C-terminal NADP-linked domain"/>
    <property type="match status" value="1"/>
</dbReference>
<evidence type="ECO:0000256" key="6">
    <source>
        <dbReference type="ARBA" id="ARBA00023002"/>
    </source>
</evidence>
<keyword evidence="6" id="KW-0560">Oxidoreductase</keyword>
<keyword evidence="2" id="KW-0285">Flavoprotein</keyword>
<dbReference type="InterPro" id="IPR008333">
    <property type="entry name" value="Cbr1-like_FAD-bd_dom"/>
</dbReference>
<name>A0ABZ2R0L1_9ACTN</name>
<evidence type="ECO:0000256" key="8">
    <source>
        <dbReference type="ARBA" id="ARBA00023014"/>
    </source>
</evidence>
<evidence type="ECO:0000256" key="2">
    <source>
        <dbReference type="ARBA" id="ARBA00022630"/>
    </source>
</evidence>
<dbReference type="InterPro" id="IPR050415">
    <property type="entry name" value="MRET"/>
</dbReference>
<dbReference type="Pfam" id="PF00175">
    <property type="entry name" value="NAD_binding_1"/>
    <property type="match status" value="1"/>
</dbReference>
<dbReference type="PROSITE" id="PS51384">
    <property type="entry name" value="FAD_FR"/>
    <property type="match status" value="1"/>
</dbReference>
<evidence type="ECO:0000313" key="11">
    <source>
        <dbReference type="Proteomes" id="UP001626628"/>
    </source>
</evidence>
<dbReference type="PRINTS" id="PR00410">
    <property type="entry name" value="PHEHYDRXLASE"/>
</dbReference>
<evidence type="ECO:0000256" key="1">
    <source>
        <dbReference type="ARBA" id="ARBA00001974"/>
    </source>
</evidence>
<dbReference type="InterPro" id="IPR001709">
    <property type="entry name" value="Flavoprot_Pyr_Nucl_cyt_Rdtase"/>
</dbReference>
<dbReference type="InterPro" id="IPR001433">
    <property type="entry name" value="OxRdtase_FAD/NAD-bd"/>
</dbReference>
<protein>
    <submittedName>
        <fullName evidence="10">FAD-binding oxidoreductase</fullName>
    </submittedName>
</protein>
<dbReference type="Pfam" id="PF00970">
    <property type="entry name" value="FAD_binding_6"/>
    <property type="match status" value="1"/>
</dbReference>
<sequence length="126" mass="13512">MRAVFDGAQALRVYSICSGIVDGKLRIAVKQQPGGKVSTWINTRLRAGDQVEVSGPRGRFTTDLDPSRSRHVLAVAAGSGITPVMSIVKSVLAVEPHSRCTLFYGSRDSASTIFRSQLATSGVHLR</sequence>
<comment type="cofactor">
    <cofactor evidence="1">
        <name>FAD</name>
        <dbReference type="ChEBI" id="CHEBI:57692"/>
    </cofactor>
</comment>
<evidence type="ECO:0000256" key="4">
    <source>
        <dbReference type="ARBA" id="ARBA00022723"/>
    </source>
</evidence>
<reference evidence="10 11" key="1">
    <citation type="submission" date="2024-03" db="EMBL/GenBank/DDBJ databases">
        <title>The complete genome of Streptomyces sirii sp.nov.</title>
        <authorList>
            <person name="Zakalyukina Y.V."/>
            <person name="Belik A.R."/>
            <person name="Biryukov M.V."/>
            <person name="Baturina O.A."/>
            <person name="Kabilov M.R."/>
        </authorList>
    </citation>
    <scope>NUCLEOTIDE SEQUENCE [LARGE SCALE GENOMIC DNA]</scope>
    <source>
        <strain evidence="10 11">BP-8</strain>
    </source>
</reference>
<keyword evidence="4" id="KW-0479">Metal-binding</keyword>
<keyword evidence="7" id="KW-0408">Iron</keyword>
<dbReference type="Proteomes" id="UP001626628">
    <property type="component" value="Chromosome"/>
</dbReference>
<dbReference type="PANTHER" id="PTHR47354:SF8">
    <property type="entry name" value="1,2-PHENYLACETYL-COA EPOXIDASE, SUBUNIT E"/>
    <property type="match status" value="1"/>
</dbReference>
<feature type="domain" description="FAD-binding FR-type" evidence="9">
    <location>
        <begin position="1"/>
        <end position="63"/>
    </location>
</feature>
<dbReference type="SUPFAM" id="SSF63380">
    <property type="entry name" value="Riboflavin synthase domain-like"/>
    <property type="match status" value="1"/>
</dbReference>
<proteinExistence type="predicted"/>
<dbReference type="InterPro" id="IPR017938">
    <property type="entry name" value="Riboflavin_synthase-like_b-brl"/>
</dbReference>
<dbReference type="PRINTS" id="PR00371">
    <property type="entry name" value="FPNCR"/>
</dbReference>
<dbReference type="Gene3D" id="3.40.50.80">
    <property type="entry name" value="Nucleotide-binding domain of ferredoxin-NADP reductase (FNR) module"/>
    <property type="match status" value="1"/>
</dbReference>
<keyword evidence="8" id="KW-0411">Iron-sulfur</keyword>
<dbReference type="InterPro" id="IPR039261">
    <property type="entry name" value="FNR_nucleotide-bd"/>
</dbReference>
<dbReference type="EMBL" id="CP147982">
    <property type="protein sequence ID" value="WXK81803.1"/>
    <property type="molecule type" value="Genomic_DNA"/>
</dbReference>
<keyword evidence="3" id="KW-0001">2Fe-2S</keyword>
<organism evidence="10 11">
    <name type="scientific">Streptomyces sirii</name>
    <dbReference type="NCBI Taxonomy" id="3127701"/>
    <lineage>
        <taxon>Bacteria</taxon>
        <taxon>Bacillati</taxon>
        <taxon>Actinomycetota</taxon>
        <taxon>Actinomycetes</taxon>
        <taxon>Kitasatosporales</taxon>
        <taxon>Streptomycetaceae</taxon>
        <taxon>Streptomyces</taxon>
    </lineage>
</organism>
<dbReference type="Gene3D" id="2.40.30.10">
    <property type="entry name" value="Translation factors"/>
    <property type="match status" value="1"/>
</dbReference>
<evidence type="ECO:0000259" key="9">
    <source>
        <dbReference type="PROSITE" id="PS51384"/>
    </source>
</evidence>
<evidence type="ECO:0000256" key="3">
    <source>
        <dbReference type="ARBA" id="ARBA00022714"/>
    </source>
</evidence>
<accession>A0ABZ2R0L1</accession>
<dbReference type="PANTHER" id="PTHR47354">
    <property type="entry name" value="NADH OXIDOREDUCTASE HCR"/>
    <property type="match status" value="1"/>
</dbReference>
<evidence type="ECO:0000313" key="10">
    <source>
        <dbReference type="EMBL" id="WXK81803.1"/>
    </source>
</evidence>
<gene>
    <name evidence="10" type="ORF">WAB15_38100</name>
</gene>
<keyword evidence="11" id="KW-1185">Reference proteome</keyword>
<dbReference type="InterPro" id="IPR017927">
    <property type="entry name" value="FAD-bd_FR_type"/>
</dbReference>
<keyword evidence="5" id="KW-0274">FAD</keyword>
<evidence type="ECO:0000256" key="7">
    <source>
        <dbReference type="ARBA" id="ARBA00023004"/>
    </source>
</evidence>
<evidence type="ECO:0000256" key="5">
    <source>
        <dbReference type="ARBA" id="ARBA00022827"/>
    </source>
</evidence>